<gene>
    <name evidence="2" type="ORF">MSAN_00437500</name>
</gene>
<dbReference type="EMBL" id="JACAZH010000002">
    <property type="protein sequence ID" value="KAF7375495.1"/>
    <property type="molecule type" value="Genomic_DNA"/>
</dbReference>
<evidence type="ECO:0000313" key="3">
    <source>
        <dbReference type="Proteomes" id="UP000623467"/>
    </source>
</evidence>
<reference evidence="2" key="1">
    <citation type="submission" date="2020-05" db="EMBL/GenBank/DDBJ databases">
        <title>Mycena genomes resolve the evolution of fungal bioluminescence.</title>
        <authorList>
            <person name="Tsai I.J."/>
        </authorList>
    </citation>
    <scope>NUCLEOTIDE SEQUENCE</scope>
    <source>
        <strain evidence="2">160909Yilan</strain>
    </source>
</reference>
<feature type="region of interest" description="Disordered" evidence="1">
    <location>
        <begin position="34"/>
        <end position="55"/>
    </location>
</feature>
<comment type="caution">
    <text evidence="2">The sequence shown here is derived from an EMBL/GenBank/DDBJ whole genome shotgun (WGS) entry which is preliminary data.</text>
</comment>
<dbReference type="AlphaFoldDB" id="A0A8H6ZAH8"/>
<evidence type="ECO:0000313" key="2">
    <source>
        <dbReference type="EMBL" id="KAF7375495.1"/>
    </source>
</evidence>
<name>A0A8H6ZAH8_9AGAR</name>
<dbReference type="Proteomes" id="UP000623467">
    <property type="component" value="Unassembled WGS sequence"/>
</dbReference>
<sequence length="128" mass="13240">MHSAWRAFPRRGALTRARASAPLGISHARKAVLAEKRRDSGHDASAPPSGAFPSRRFARSLAGTTSAYGSTARIGPVSRPSSTASPGSFLVGLRAVPVSDGDGSRLTGTVPVRQAKKSFILTDGNGTV</sequence>
<proteinExistence type="predicted"/>
<evidence type="ECO:0000256" key="1">
    <source>
        <dbReference type="SAM" id="MobiDB-lite"/>
    </source>
</evidence>
<protein>
    <submittedName>
        <fullName evidence="2">Uncharacterized protein</fullName>
    </submittedName>
</protein>
<feature type="region of interest" description="Disordered" evidence="1">
    <location>
        <begin position="68"/>
        <end position="88"/>
    </location>
</feature>
<keyword evidence="3" id="KW-1185">Reference proteome</keyword>
<dbReference type="OrthoDB" id="3066575at2759"/>
<accession>A0A8H6ZAH8</accession>
<organism evidence="2 3">
    <name type="scientific">Mycena sanguinolenta</name>
    <dbReference type="NCBI Taxonomy" id="230812"/>
    <lineage>
        <taxon>Eukaryota</taxon>
        <taxon>Fungi</taxon>
        <taxon>Dikarya</taxon>
        <taxon>Basidiomycota</taxon>
        <taxon>Agaricomycotina</taxon>
        <taxon>Agaricomycetes</taxon>
        <taxon>Agaricomycetidae</taxon>
        <taxon>Agaricales</taxon>
        <taxon>Marasmiineae</taxon>
        <taxon>Mycenaceae</taxon>
        <taxon>Mycena</taxon>
    </lineage>
</organism>